<evidence type="ECO:0000313" key="2">
    <source>
        <dbReference type="Proteomes" id="UP000886501"/>
    </source>
</evidence>
<dbReference type="EMBL" id="MU117969">
    <property type="protein sequence ID" value="KAF9652320.1"/>
    <property type="molecule type" value="Genomic_DNA"/>
</dbReference>
<dbReference type="Proteomes" id="UP000886501">
    <property type="component" value="Unassembled WGS sequence"/>
</dbReference>
<evidence type="ECO:0000313" key="1">
    <source>
        <dbReference type="EMBL" id="KAF9652320.1"/>
    </source>
</evidence>
<organism evidence="1 2">
    <name type="scientific">Thelephora ganbajun</name>
    <name type="common">Ganba fungus</name>
    <dbReference type="NCBI Taxonomy" id="370292"/>
    <lineage>
        <taxon>Eukaryota</taxon>
        <taxon>Fungi</taxon>
        <taxon>Dikarya</taxon>
        <taxon>Basidiomycota</taxon>
        <taxon>Agaricomycotina</taxon>
        <taxon>Agaricomycetes</taxon>
        <taxon>Thelephorales</taxon>
        <taxon>Thelephoraceae</taxon>
        <taxon>Thelephora</taxon>
    </lineage>
</organism>
<reference evidence="1" key="2">
    <citation type="journal article" date="2020" name="Nat. Commun.">
        <title>Large-scale genome sequencing of mycorrhizal fungi provides insights into the early evolution of symbiotic traits.</title>
        <authorList>
            <person name="Miyauchi S."/>
            <person name="Kiss E."/>
            <person name="Kuo A."/>
            <person name="Drula E."/>
            <person name="Kohler A."/>
            <person name="Sanchez-Garcia M."/>
            <person name="Morin E."/>
            <person name="Andreopoulos B."/>
            <person name="Barry K.W."/>
            <person name="Bonito G."/>
            <person name="Buee M."/>
            <person name="Carver A."/>
            <person name="Chen C."/>
            <person name="Cichocki N."/>
            <person name="Clum A."/>
            <person name="Culley D."/>
            <person name="Crous P.W."/>
            <person name="Fauchery L."/>
            <person name="Girlanda M."/>
            <person name="Hayes R.D."/>
            <person name="Keri Z."/>
            <person name="LaButti K."/>
            <person name="Lipzen A."/>
            <person name="Lombard V."/>
            <person name="Magnuson J."/>
            <person name="Maillard F."/>
            <person name="Murat C."/>
            <person name="Nolan M."/>
            <person name="Ohm R.A."/>
            <person name="Pangilinan J."/>
            <person name="Pereira M.F."/>
            <person name="Perotto S."/>
            <person name="Peter M."/>
            <person name="Pfister S."/>
            <person name="Riley R."/>
            <person name="Sitrit Y."/>
            <person name="Stielow J.B."/>
            <person name="Szollosi G."/>
            <person name="Zifcakova L."/>
            <person name="Stursova M."/>
            <person name="Spatafora J.W."/>
            <person name="Tedersoo L."/>
            <person name="Vaario L.M."/>
            <person name="Yamada A."/>
            <person name="Yan M."/>
            <person name="Wang P."/>
            <person name="Xu J."/>
            <person name="Bruns T."/>
            <person name="Baldrian P."/>
            <person name="Vilgalys R."/>
            <person name="Dunand C."/>
            <person name="Henrissat B."/>
            <person name="Grigoriev I.V."/>
            <person name="Hibbett D."/>
            <person name="Nagy L.G."/>
            <person name="Martin F.M."/>
        </authorList>
    </citation>
    <scope>NUCLEOTIDE SEQUENCE</scope>
    <source>
        <strain evidence="1">P2</strain>
    </source>
</reference>
<protein>
    <submittedName>
        <fullName evidence="1">Uncharacterized protein</fullName>
    </submittedName>
</protein>
<comment type="caution">
    <text evidence="1">The sequence shown here is derived from an EMBL/GenBank/DDBJ whole genome shotgun (WGS) entry which is preliminary data.</text>
</comment>
<sequence length="171" mass="19050">MAYFNNNANFYPTSSASGEPYEYPFLGQRLVTEGPDIQAHHALANRWNMTEQPGPMVGEPTSPQVTANGKCRCNLFVGWCLTRESPESVVSATSYMTQVDGYSQLSYSGYQWPAVGLQAGSHHSDFLRRDHSFASIATLETSTRSRIVPLSYWGDNQSESLNSRFHEVSAR</sequence>
<name>A0ACB6ZSD5_THEGA</name>
<reference evidence="1" key="1">
    <citation type="submission" date="2019-10" db="EMBL/GenBank/DDBJ databases">
        <authorList>
            <consortium name="DOE Joint Genome Institute"/>
            <person name="Kuo A."/>
            <person name="Miyauchi S."/>
            <person name="Kiss E."/>
            <person name="Drula E."/>
            <person name="Kohler A."/>
            <person name="Sanchez-Garcia M."/>
            <person name="Andreopoulos B."/>
            <person name="Barry K.W."/>
            <person name="Bonito G."/>
            <person name="Buee M."/>
            <person name="Carver A."/>
            <person name="Chen C."/>
            <person name="Cichocki N."/>
            <person name="Clum A."/>
            <person name="Culley D."/>
            <person name="Crous P.W."/>
            <person name="Fauchery L."/>
            <person name="Girlanda M."/>
            <person name="Hayes R."/>
            <person name="Keri Z."/>
            <person name="Labutti K."/>
            <person name="Lipzen A."/>
            <person name="Lombard V."/>
            <person name="Magnuson J."/>
            <person name="Maillard F."/>
            <person name="Morin E."/>
            <person name="Murat C."/>
            <person name="Nolan M."/>
            <person name="Ohm R."/>
            <person name="Pangilinan J."/>
            <person name="Pereira M."/>
            <person name="Perotto S."/>
            <person name="Peter M."/>
            <person name="Riley R."/>
            <person name="Sitrit Y."/>
            <person name="Stielow B."/>
            <person name="Szollosi G."/>
            <person name="Zifcakova L."/>
            <person name="Stursova M."/>
            <person name="Spatafora J.W."/>
            <person name="Tedersoo L."/>
            <person name="Vaario L.-M."/>
            <person name="Yamada A."/>
            <person name="Yan M."/>
            <person name="Wang P."/>
            <person name="Xu J."/>
            <person name="Bruns T."/>
            <person name="Baldrian P."/>
            <person name="Vilgalys R."/>
            <person name="Henrissat B."/>
            <person name="Grigoriev I.V."/>
            <person name="Hibbett D."/>
            <person name="Nagy L.G."/>
            <person name="Martin F.M."/>
        </authorList>
    </citation>
    <scope>NUCLEOTIDE SEQUENCE</scope>
    <source>
        <strain evidence="1">P2</strain>
    </source>
</reference>
<gene>
    <name evidence="1" type="ORF">BDM02DRAFT_3109315</name>
</gene>
<keyword evidence="2" id="KW-1185">Reference proteome</keyword>
<accession>A0ACB6ZSD5</accession>
<proteinExistence type="predicted"/>